<dbReference type="Gene3D" id="3.40.50.410">
    <property type="entry name" value="von Willebrand factor, type A domain"/>
    <property type="match status" value="1"/>
</dbReference>
<dbReference type="Proteomes" id="UP000008467">
    <property type="component" value="Chromosome"/>
</dbReference>
<dbReference type="PANTHER" id="PTHR47824:SF3">
    <property type="entry name" value="UBIQUITIN-LIKE DOMAIN-CONTAINING PROTEIN"/>
    <property type="match status" value="1"/>
</dbReference>
<gene>
    <name evidence="1" type="ordered locus">Clole_2021</name>
</gene>
<accession>F2JPS5</accession>
<dbReference type="AlphaFoldDB" id="F2JPS5"/>
<organism evidence="1 2">
    <name type="scientific">Cellulosilyticum lentocellum (strain ATCC 49066 / DSM 5427 / NCIMB 11756 / RHM5)</name>
    <name type="common">Clostridium lentocellum</name>
    <dbReference type="NCBI Taxonomy" id="642492"/>
    <lineage>
        <taxon>Bacteria</taxon>
        <taxon>Bacillati</taxon>
        <taxon>Bacillota</taxon>
        <taxon>Clostridia</taxon>
        <taxon>Lachnospirales</taxon>
        <taxon>Cellulosilyticaceae</taxon>
        <taxon>Cellulosilyticum</taxon>
    </lineage>
</organism>
<dbReference type="EMBL" id="CP002582">
    <property type="protein sequence ID" value="ADZ83735.1"/>
    <property type="molecule type" value="Genomic_DNA"/>
</dbReference>
<dbReference type="PANTHER" id="PTHR47824">
    <property type="entry name" value="UBIQUITIN-LIKE DOMAIN-CONTAINING PROTEIN"/>
    <property type="match status" value="1"/>
</dbReference>
<dbReference type="SUPFAM" id="SSF53300">
    <property type="entry name" value="vWA-like"/>
    <property type="match status" value="1"/>
</dbReference>
<sequence length="369" mass="42068">MSDSIDVCVSFDTTGSMYPCLTQVRRYIGEIVRKLFKDIPDLRIAIIAHGDYCDEGNPYTVQMLDFSKDEEKIKNFVTQVAPTYGGDAPECYELVLREARTSLSWESGRGKALIIIGDDVPHGPNEKQNKQKINWRNELGLLLEAGIHVYGVHAMPGIRKHSRAFYEEIAYQTGGFYLTLDQFANVTSLLMAICYQQEGEAQLKLFEEQLKEKGKLNYNLKNCIAKLQNETLTEYQSNDALIPVPEGRFQELFVEKEMSIKAFILEQGASFRVGRGFYELTKSEKVGRQKEILLVERETGKIFNGSQVRDILGLSSQIKEKGHNETLKAVHLDKYKVFIQSTSYNRKLMANTSLLYEVEDWDKGGEVRL</sequence>
<reference evidence="1 2" key="1">
    <citation type="journal article" date="2011" name="J. Bacteriol.">
        <title>Complete genome sequence of the cellulose-degrading bacterium Cellulosilyticum lentocellum.</title>
        <authorList>
            <consortium name="US DOE Joint Genome Institute"/>
            <person name="Miller D.A."/>
            <person name="Suen G."/>
            <person name="Bruce D."/>
            <person name="Copeland A."/>
            <person name="Cheng J.F."/>
            <person name="Detter C."/>
            <person name="Goodwin L.A."/>
            <person name="Han C.S."/>
            <person name="Hauser L.J."/>
            <person name="Land M.L."/>
            <person name="Lapidus A."/>
            <person name="Lucas S."/>
            <person name="Meincke L."/>
            <person name="Pitluck S."/>
            <person name="Tapia R."/>
            <person name="Teshima H."/>
            <person name="Woyke T."/>
            <person name="Fox B.G."/>
            <person name="Angert E.R."/>
            <person name="Currie C.R."/>
        </authorList>
    </citation>
    <scope>NUCLEOTIDE SEQUENCE [LARGE SCALE GENOMIC DNA]</scope>
    <source>
        <strain evidence="2">ATCC 49066 / DSM 5427 / NCIMB 11756 / RHM5</strain>
    </source>
</reference>
<dbReference type="RefSeq" id="WP_013657029.1">
    <property type="nucleotide sequence ID" value="NC_015275.1"/>
</dbReference>
<name>F2JPS5_CELLD</name>
<dbReference type="HOGENOM" id="CLU_039229_0_0_9"/>
<dbReference type="CDD" id="cd00198">
    <property type="entry name" value="vWFA"/>
    <property type="match status" value="1"/>
</dbReference>
<evidence type="ECO:0000313" key="2">
    <source>
        <dbReference type="Proteomes" id="UP000008467"/>
    </source>
</evidence>
<proteinExistence type="predicted"/>
<dbReference type="STRING" id="642492.Clole_2021"/>
<protein>
    <submittedName>
        <fullName evidence="1">von Willebrand factor type A</fullName>
    </submittedName>
</protein>
<dbReference type="InterPro" id="IPR036465">
    <property type="entry name" value="vWFA_dom_sf"/>
</dbReference>
<dbReference type="KEGG" id="cle:Clole_2021"/>
<keyword evidence="2" id="KW-1185">Reference proteome</keyword>
<evidence type="ECO:0000313" key="1">
    <source>
        <dbReference type="EMBL" id="ADZ83735.1"/>
    </source>
</evidence>
<dbReference type="eggNOG" id="COG2304">
    <property type="taxonomic scope" value="Bacteria"/>
</dbReference>